<comment type="caution">
    <text evidence="1">The sequence shown here is derived from an EMBL/GenBank/DDBJ whole genome shotgun (WGS) entry which is preliminary data.</text>
</comment>
<protein>
    <recommendedName>
        <fullName evidence="3">DUF1735 domain-containing protein</fullName>
    </recommendedName>
</protein>
<evidence type="ECO:0008006" key="3">
    <source>
        <dbReference type="Google" id="ProtNLM"/>
    </source>
</evidence>
<dbReference type="EMBL" id="BAABIQ010000039">
    <property type="protein sequence ID" value="GAA4798447.1"/>
    <property type="molecule type" value="Genomic_DNA"/>
</dbReference>
<evidence type="ECO:0000313" key="1">
    <source>
        <dbReference type="EMBL" id="GAA4798447.1"/>
    </source>
</evidence>
<dbReference type="Proteomes" id="UP001501411">
    <property type="component" value="Unassembled WGS sequence"/>
</dbReference>
<dbReference type="RefSeq" id="WP_345232531.1">
    <property type="nucleotide sequence ID" value="NZ_BAABIQ010000039.1"/>
</dbReference>
<keyword evidence="2" id="KW-1185">Reference proteome</keyword>
<gene>
    <name evidence="1" type="ORF">GCM10023231_29010</name>
</gene>
<organism evidence="1 2">
    <name type="scientific">Olivibacter ginsenosidimutans</name>
    <dbReference type="NCBI Taxonomy" id="1176537"/>
    <lineage>
        <taxon>Bacteria</taxon>
        <taxon>Pseudomonadati</taxon>
        <taxon>Bacteroidota</taxon>
        <taxon>Sphingobacteriia</taxon>
        <taxon>Sphingobacteriales</taxon>
        <taxon>Sphingobacteriaceae</taxon>
        <taxon>Olivibacter</taxon>
    </lineage>
</organism>
<proteinExistence type="predicted"/>
<sequence length="157" mass="17556">MIKQYNVYLICAVVVTTILSSCGKQELRPYDQPFIHIMNNEASSATVNYQALDVKSYSIYLSSAPLTQNLEVTYQLTIGDGLKEGVDFERITKGNSLVFLPGIYDVPIRIRWLPSEHFDPDKDNTLTIELVSNNLGITMGLPGPDGLQKKFVITKVK</sequence>
<evidence type="ECO:0000313" key="2">
    <source>
        <dbReference type="Proteomes" id="UP001501411"/>
    </source>
</evidence>
<accession>A0ABP9BTS6</accession>
<dbReference type="PROSITE" id="PS51257">
    <property type="entry name" value="PROKAR_LIPOPROTEIN"/>
    <property type="match status" value="1"/>
</dbReference>
<name>A0ABP9BTS6_9SPHI</name>
<reference evidence="2" key="1">
    <citation type="journal article" date="2019" name="Int. J. Syst. Evol. Microbiol.">
        <title>The Global Catalogue of Microorganisms (GCM) 10K type strain sequencing project: providing services to taxonomists for standard genome sequencing and annotation.</title>
        <authorList>
            <consortium name="The Broad Institute Genomics Platform"/>
            <consortium name="The Broad Institute Genome Sequencing Center for Infectious Disease"/>
            <person name="Wu L."/>
            <person name="Ma J."/>
        </authorList>
    </citation>
    <scope>NUCLEOTIDE SEQUENCE [LARGE SCALE GENOMIC DNA]</scope>
    <source>
        <strain evidence="2">JCM 18200</strain>
    </source>
</reference>